<gene>
    <name evidence="2" type="ORF">IAB93_08475</name>
</gene>
<dbReference type="PANTHER" id="PTHR36434:SF1">
    <property type="entry name" value="MEMBRANE PROTEASE YUGP-RELATED"/>
    <property type="match status" value="1"/>
</dbReference>
<sequence length="226" mass="24646">MSIYIIAGIIAVLGMIVQWQLQNRFNRYSKIPVGDGMTGADIARKMLYDNGIYDVEVVATRGMLTDHYDPRSKRVALSEGVYNSCSVAAAAVAAHECGHAVQHATGYAPLRLRSALVPVVSFSSRIVPWVLIFGILLINIFPNLLWFGIALFALTTLFSVVTLPVEINASRRAVAWLSNTGVTDVTTYGKAVDALRWAAYTYVIDAIGSIATLLYYVSIALGARRD</sequence>
<reference evidence="2" key="1">
    <citation type="submission" date="2020-10" db="EMBL/GenBank/DDBJ databases">
        <authorList>
            <person name="Gilroy R."/>
        </authorList>
    </citation>
    <scope>NUCLEOTIDE SEQUENCE</scope>
    <source>
        <strain evidence="2">10037</strain>
    </source>
</reference>
<dbReference type="AlphaFoldDB" id="A0A9D9NAI5"/>
<proteinExistence type="predicted"/>
<accession>A0A9D9NAI5</accession>
<comment type="caution">
    <text evidence="2">The sequence shown here is derived from an EMBL/GenBank/DDBJ whole genome shotgun (WGS) entry which is preliminary data.</text>
</comment>
<evidence type="ECO:0000256" key="1">
    <source>
        <dbReference type="SAM" id="Phobius"/>
    </source>
</evidence>
<keyword evidence="1" id="KW-1133">Transmembrane helix</keyword>
<dbReference type="Pfam" id="PF04298">
    <property type="entry name" value="Zn_peptidase_2"/>
    <property type="match status" value="1"/>
</dbReference>
<evidence type="ECO:0000313" key="3">
    <source>
        <dbReference type="Proteomes" id="UP000823597"/>
    </source>
</evidence>
<dbReference type="Proteomes" id="UP000823597">
    <property type="component" value="Unassembled WGS sequence"/>
</dbReference>
<organism evidence="2 3">
    <name type="scientific">Candidatus Merdivivens pullistercoris</name>
    <dbReference type="NCBI Taxonomy" id="2840873"/>
    <lineage>
        <taxon>Bacteria</taxon>
        <taxon>Pseudomonadati</taxon>
        <taxon>Bacteroidota</taxon>
        <taxon>Bacteroidia</taxon>
        <taxon>Bacteroidales</taxon>
        <taxon>Muribaculaceae</taxon>
        <taxon>Muribaculaceae incertae sedis</taxon>
        <taxon>Candidatus Merdivivens</taxon>
    </lineage>
</organism>
<name>A0A9D9NAI5_9BACT</name>
<dbReference type="EMBL" id="JADIME010000089">
    <property type="protein sequence ID" value="MBO8466010.1"/>
    <property type="molecule type" value="Genomic_DNA"/>
</dbReference>
<evidence type="ECO:0000313" key="2">
    <source>
        <dbReference type="EMBL" id="MBO8466010.1"/>
    </source>
</evidence>
<dbReference type="PANTHER" id="PTHR36434">
    <property type="entry name" value="MEMBRANE PROTEASE YUGP-RELATED"/>
    <property type="match status" value="1"/>
</dbReference>
<dbReference type="InterPro" id="IPR007395">
    <property type="entry name" value="Zn_peptidase_2"/>
</dbReference>
<feature type="transmembrane region" description="Helical" evidence="1">
    <location>
        <begin position="197"/>
        <end position="217"/>
    </location>
</feature>
<reference evidence="2" key="2">
    <citation type="journal article" date="2021" name="PeerJ">
        <title>Extensive microbial diversity within the chicken gut microbiome revealed by metagenomics and culture.</title>
        <authorList>
            <person name="Gilroy R."/>
            <person name="Ravi A."/>
            <person name="Getino M."/>
            <person name="Pursley I."/>
            <person name="Horton D.L."/>
            <person name="Alikhan N.F."/>
            <person name="Baker D."/>
            <person name="Gharbi K."/>
            <person name="Hall N."/>
            <person name="Watson M."/>
            <person name="Adriaenssens E.M."/>
            <person name="Foster-Nyarko E."/>
            <person name="Jarju S."/>
            <person name="Secka A."/>
            <person name="Antonio M."/>
            <person name="Oren A."/>
            <person name="Chaudhuri R.R."/>
            <person name="La Ragione R."/>
            <person name="Hildebrand F."/>
            <person name="Pallen M.J."/>
        </authorList>
    </citation>
    <scope>NUCLEOTIDE SEQUENCE</scope>
    <source>
        <strain evidence="2">10037</strain>
    </source>
</reference>
<feature type="transmembrane region" description="Helical" evidence="1">
    <location>
        <begin position="6"/>
        <end position="21"/>
    </location>
</feature>
<protein>
    <submittedName>
        <fullName evidence="2">Zinc metallopeptidase</fullName>
    </submittedName>
</protein>
<keyword evidence="1" id="KW-0812">Transmembrane</keyword>
<keyword evidence="1" id="KW-0472">Membrane</keyword>